<dbReference type="PANTHER" id="PTHR11705">
    <property type="entry name" value="PROTEASE FAMILY M14 CARBOXYPEPTIDASE A,B"/>
    <property type="match status" value="1"/>
</dbReference>
<dbReference type="GO" id="GO:0004181">
    <property type="term" value="F:metallocarboxypeptidase activity"/>
    <property type="evidence" value="ECO:0007669"/>
    <property type="project" value="InterPro"/>
</dbReference>
<keyword evidence="5" id="KW-0862">Zinc</keyword>
<comment type="cofactor">
    <cofactor evidence="1">
        <name>Zn(2+)</name>
        <dbReference type="ChEBI" id="CHEBI:29105"/>
    </cofactor>
</comment>
<dbReference type="PROSITE" id="PS52035">
    <property type="entry name" value="PEPTIDASE_M14"/>
    <property type="match status" value="1"/>
</dbReference>
<evidence type="ECO:0000313" key="11">
    <source>
        <dbReference type="Proteomes" id="UP000034166"/>
    </source>
</evidence>
<comment type="caution">
    <text evidence="7">Lacks conserved residue(s) required for the propagation of feature annotation.</text>
</comment>
<dbReference type="Proteomes" id="UP000034166">
    <property type="component" value="Unassembled WGS sequence"/>
</dbReference>
<feature type="domain" description="Peptidase M14" evidence="9">
    <location>
        <begin position="42"/>
        <end position="395"/>
    </location>
</feature>
<accession>A0A0M2SWX2</accession>
<feature type="signal peptide" evidence="8">
    <location>
        <begin position="1"/>
        <end position="27"/>
    </location>
</feature>
<evidence type="ECO:0000256" key="4">
    <source>
        <dbReference type="ARBA" id="ARBA00022801"/>
    </source>
</evidence>
<organism evidence="10 11">
    <name type="scientific">Mesobacillus campisalis</name>
    <dbReference type="NCBI Taxonomy" id="1408103"/>
    <lineage>
        <taxon>Bacteria</taxon>
        <taxon>Bacillati</taxon>
        <taxon>Bacillota</taxon>
        <taxon>Bacilli</taxon>
        <taxon>Bacillales</taxon>
        <taxon>Bacillaceae</taxon>
        <taxon>Mesobacillus</taxon>
    </lineage>
</organism>
<sequence length="395" mass="44072">MNKKQLWKVLSSAALAASILVPQVGFAEGAKPITEETPSVKGYIDYEELKQRLSQIEKASNGLVQVESAGKTNQGRDIFSARVGQGDKVVLVQSEIHGNEKTGTEALLNILQYLGSSQSPEAKKIREELTIVAIPMMNADGSELDRRGNVMSWEEVVEDFPQLQNARPTWNYYNRTLQGDDYTSNPGFDVNRDFNPDLNYVPKPEDFPGNSSTAGWYITPEAQTVRDVYKSLKEEFGNVEVFMDLHHQNFYTVEGSDREVTMSISADFVPDPNTPRGAKYSQYADQFRFDFSRQLNVALYDAIQEKGNSIFTNITLYDQDLDLPGTALGAFSLNGSGIVIFEVKGQTQNFGQKMKGQLVKTVETGLMGVMNGVAEGSVYELNPEDYHEIPNRVRK</sequence>
<dbReference type="InterPro" id="IPR000834">
    <property type="entry name" value="Peptidase_M14"/>
</dbReference>
<keyword evidence="11" id="KW-1185">Reference proteome</keyword>
<keyword evidence="4" id="KW-0378">Hydrolase</keyword>
<evidence type="ECO:0000256" key="2">
    <source>
        <dbReference type="ARBA" id="ARBA00005988"/>
    </source>
</evidence>
<keyword evidence="3" id="KW-0645">Protease</keyword>
<gene>
    <name evidence="10" type="ORF">WQ57_04540</name>
</gene>
<evidence type="ECO:0000256" key="6">
    <source>
        <dbReference type="ARBA" id="ARBA00023049"/>
    </source>
</evidence>
<dbReference type="SUPFAM" id="SSF53187">
    <property type="entry name" value="Zn-dependent exopeptidases"/>
    <property type="match status" value="1"/>
</dbReference>
<dbReference type="GO" id="GO:0008270">
    <property type="term" value="F:zinc ion binding"/>
    <property type="evidence" value="ECO:0007669"/>
    <property type="project" value="InterPro"/>
</dbReference>
<dbReference type="PANTHER" id="PTHR11705:SF143">
    <property type="entry name" value="SLL0236 PROTEIN"/>
    <property type="match status" value="1"/>
</dbReference>
<evidence type="ECO:0000256" key="1">
    <source>
        <dbReference type="ARBA" id="ARBA00001947"/>
    </source>
</evidence>
<evidence type="ECO:0000256" key="3">
    <source>
        <dbReference type="ARBA" id="ARBA00022670"/>
    </source>
</evidence>
<dbReference type="Gene3D" id="3.40.630.10">
    <property type="entry name" value="Zn peptidases"/>
    <property type="match status" value="1"/>
</dbReference>
<reference evidence="10 11" key="1">
    <citation type="submission" date="2015-04" db="EMBL/GenBank/DDBJ databases">
        <title>Taxonomic description and genome sequence of Bacillus campisalis sp. nov., a novel member of the genus Bacillus isolated from solar saltern.</title>
        <authorList>
            <person name="Mathan Kumar R."/>
            <person name="Kaur G."/>
            <person name="Kumar A."/>
            <person name="Singh N.K."/>
            <person name="Kaur N."/>
            <person name="Kumar N."/>
            <person name="Mayilraj S."/>
        </authorList>
    </citation>
    <scope>NUCLEOTIDE SEQUENCE [LARGE SCALE GENOMIC DNA]</scope>
    <source>
        <strain evidence="10 11">SA2-6</strain>
    </source>
</reference>
<feature type="chain" id="PRO_5005642045" evidence="8">
    <location>
        <begin position="28"/>
        <end position="395"/>
    </location>
</feature>
<dbReference type="EMBL" id="LAYY01000004">
    <property type="protein sequence ID" value="KKK39059.1"/>
    <property type="molecule type" value="Genomic_DNA"/>
</dbReference>
<dbReference type="Pfam" id="PF00246">
    <property type="entry name" value="Peptidase_M14"/>
    <property type="match status" value="1"/>
</dbReference>
<evidence type="ECO:0000256" key="8">
    <source>
        <dbReference type="SAM" id="SignalP"/>
    </source>
</evidence>
<dbReference type="RefSeq" id="WP_046522550.1">
    <property type="nucleotide sequence ID" value="NZ_LAYY01000004.1"/>
</dbReference>
<dbReference type="GO" id="GO:0005615">
    <property type="term" value="C:extracellular space"/>
    <property type="evidence" value="ECO:0007669"/>
    <property type="project" value="TreeGrafter"/>
</dbReference>
<keyword evidence="8" id="KW-0732">Signal</keyword>
<evidence type="ECO:0000259" key="9">
    <source>
        <dbReference type="PROSITE" id="PS52035"/>
    </source>
</evidence>
<dbReference type="AlphaFoldDB" id="A0A0M2SWX2"/>
<dbReference type="SMART" id="SM00631">
    <property type="entry name" value="Zn_pept"/>
    <property type="match status" value="1"/>
</dbReference>
<name>A0A0M2SWX2_9BACI</name>
<comment type="caution">
    <text evidence="10">The sequence shown here is derived from an EMBL/GenBank/DDBJ whole genome shotgun (WGS) entry which is preliminary data.</text>
</comment>
<dbReference type="OrthoDB" id="2433180at2"/>
<evidence type="ECO:0000313" key="10">
    <source>
        <dbReference type="EMBL" id="KKK39059.1"/>
    </source>
</evidence>
<evidence type="ECO:0000256" key="5">
    <source>
        <dbReference type="ARBA" id="ARBA00022833"/>
    </source>
</evidence>
<comment type="similarity">
    <text evidence="2 7">Belongs to the peptidase M14 family.</text>
</comment>
<proteinExistence type="inferred from homology"/>
<evidence type="ECO:0000256" key="7">
    <source>
        <dbReference type="PROSITE-ProRule" id="PRU01379"/>
    </source>
</evidence>
<protein>
    <submittedName>
        <fullName evidence="10">Peptidase M14</fullName>
    </submittedName>
</protein>
<keyword evidence="6" id="KW-0482">Metalloprotease</keyword>
<dbReference type="PATRIC" id="fig|1408103.3.peg.1019"/>
<dbReference type="GO" id="GO:0006508">
    <property type="term" value="P:proteolysis"/>
    <property type="evidence" value="ECO:0007669"/>
    <property type="project" value="UniProtKB-KW"/>
</dbReference>